<feature type="region of interest" description="Disordered" evidence="1">
    <location>
        <begin position="1"/>
        <end position="22"/>
    </location>
</feature>
<dbReference type="Proteomes" id="UP001594351">
    <property type="component" value="Unassembled WGS sequence"/>
</dbReference>
<organism evidence="4 5">
    <name type="scientific">candidate division CSSED10-310 bacterium</name>
    <dbReference type="NCBI Taxonomy" id="2855610"/>
    <lineage>
        <taxon>Bacteria</taxon>
        <taxon>Bacteria division CSSED10-310</taxon>
    </lineage>
</organism>
<evidence type="ECO:0000313" key="4">
    <source>
        <dbReference type="EMBL" id="MFC1849060.1"/>
    </source>
</evidence>
<dbReference type="Pfam" id="PF04389">
    <property type="entry name" value="Peptidase_M28"/>
    <property type="match status" value="1"/>
</dbReference>
<feature type="transmembrane region" description="Helical" evidence="2">
    <location>
        <begin position="87"/>
        <end position="108"/>
    </location>
</feature>
<accession>A0ABV6YS83</accession>
<evidence type="ECO:0000259" key="3">
    <source>
        <dbReference type="Pfam" id="PF04389"/>
    </source>
</evidence>
<evidence type="ECO:0000313" key="5">
    <source>
        <dbReference type="Proteomes" id="UP001594351"/>
    </source>
</evidence>
<keyword evidence="2" id="KW-0472">Membrane</keyword>
<evidence type="ECO:0000256" key="1">
    <source>
        <dbReference type="SAM" id="MobiDB-lite"/>
    </source>
</evidence>
<reference evidence="4 5" key="1">
    <citation type="submission" date="2024-09" db="EMBL/GenBank/DDBJ databases">
        <title>Laminarin stimulates single cell rates of sulfate reduction while oxygen inhibits transcriptomic activity in coastal marine sediment.</title>
        <authorList>
            <person name="Lindsay M."/>
            <person name="Orcutt B."/>
            <person name="Emerson D."/>
            <person name="Stepanauskas R."/>
            <person name="D'Angelo T."/>
        </authorList>
    </citation>
    <scope>NUCLEOTIDE SEQUENCE [LARGE SCALE GENOMIC DNA]</scope>
    <source>
        <strain evidence="4">SAG AM-311-K15</strain>
    </source>
</reference>
<dbReference type="Gene3D" id="3.40.630.10">
    <property type="entry name" value="Zn peptidases"/>
    <property type="match status" value="1"/>
</dbReference>
<feature type="transmembrane region" description="Helical" evidence="2">
    <location>
        <begin position="191"/>
        <end position="214"/>
    </location>
</feature>
<feature type="transmembrane region" description="Helical" evidence="2">
    <location>
        <begin position="220"/>
        <end position="243"/>
    </location>
</feature>
<dbReference type="EMBL" id="JBHPBY010000018">
    <property type="protein sequence ID" value="MFC1849060.1"/>
    <property type="molecule type" value="Genomic_DNA"/>
</dbReference>
<keyword evidence="2" id="KW-1133">Transmembrane helix</keyword>
<keyword evidence="5" id="KW-1185">Reference proteome</keyword>
<comment type="caution">
    <text evidence="4">The sequence shown here is derived from an EMBL/GenBank/DDBJ whole genome shotgun (WGS) entry which is preliminary data.</text>
</comment>
<feature type="transmembrane region" description="Helical" evidence="2">
    <location>
        <begin position="114"/>
        <end position="134"/>
    </location>
</feature>
<evidence type="ECO:0000256" key="2">
    <source>
        <dbReference type="SAM" id="Phobius"/>
    </source>
</evidence>
<gene>
    <name evidence="4" type="ORF">ACFL27_02515</name>
</gene>
<sequence>MKEKTKTPSDTLRSGQSGRHNAAPEGWEVLKKYARESLELTRKIIEQYPARRAGSDQCRETAELLKDELQQYCDTTTLESFEFHPNAFLGFLKVLAVTYVVSTGLLFLGGGWVLLAALIYSLGLGLTISQFVFYRETFDPFYAKARGYNVFGVIDPSREIKQQIIIGGHHDSARVFTFLASEWQKYYAHRIVAAMSFIILACLGSWIWGIYTLFSGDIPGFAATMKYLVLIGLVFVLPLYFFVGERMSPGAGDNLISSAIAVKLGKFFGQAKQKGTPYLKNTRLIILSTDAEESGLRGARAYVEKHRPELLSLPTYFFNLESIYSLDHIQFLTSDLNGIIKLSEKMARQGQSIATECGYKSSLFHFTFGGGATDAAEFASSGIEATTLLGMPTHLVREGLVYHTRDDTVDNIDPRAVEAFFTITQRYIKKKDQDI</sequence>
<proteinExistence type="predicted"/>
<feature type="domain" description="Peptidase M28" evidence="3">
    <location>
        <begin position="247"/>
        <end position="423"/>
    </location>
</feature>
<dbReference type="SUPFAM" id="SSF53187">
    <property type="entry name" value="Zn-dependent exopeptidases"/>
    <property type="match status" value="1"/>
</dbReference>
<dbReference type="InterPro" id="IPR007484">
    <property type="entry name" value="Peptidase_M28"/>
</dbReference>
<feature type="compositionally biased region" description="Polar residues" evidence="1">
    <location>
        <begin position="8"/>
        <end position="19"/>
    </location>
</feature>
<protein>
    <submittedName>
        <fullName evidence="4">M28 family peptidase</fullName>
    </submittedName>
</protein>
<keyword evidence="2" id="KW-0812">Transmembrane</keyword>
<name>A0ABV6YS83_UNCC1</name>